<dbReference type="PRINTS" id="PR00419">
    <property type="entry name" value="ADXRDTASE"/>
</dbReference>
<accession>W7B1L8</accession>
<evidence type="ECO:0000313" key="1">
    <source>
        <dbReference type="EMBL" id="EUJ19772.1"/>
    </source>
</evidence>
<comment type="caution">
    <text evidence="1">The sequence shown here is derived from an EMBL/GenBank/DDBJ whole genome shotgun (WGS) entry which is preliminary data.</text>
</comment>
<dbReference type="STRING" id="1265818.MAQA_06398"/>
<dbReference type="Pfam" id="PF13450">
    <property type="entry name" value="NAD_binding_8"/>
    <property type="match status" value="1"/>
</dbReference>
<organism evidence="1 2">
    <name type="scientific">Listeria aquatica FSL S10-1188</name>
    <dbReference type="NCBI Taxonomy" id="1265818"/>
    <lineage>
        <taxon>Bacteria</taxon>
        <taxon>Bacillati</taxon>
        <taxon>Bacillota</taxon>
        <taxon>Bacilli</taxon>
        <taxon>Bacillales</taxon>
        <taxon>Listeriaceae</taxon>
        <taxon>Listeria</taxon>
    </lineage>
</organism>
<reference evidence="1 2" key="1">
    <citation type="journal article" date="2014" name="Int. J. Syst. Evol. Microbiol.">
        <title>Listeria floridensis sp. nov., Listeria aquatica sp. nov., Listeria cornellensis sp. nov., Listeria riparia sp. nov. and Listeria grandensis sp. nov., from agricultural and natural environments.</title>
        <authorList>
            <person name="den Bakker H.C."/>
            <person name="Warchocki S."/>
            <person name="Wright E.M."/>
            <person name="Allred A.F."/>
            <person name="Ahlstrom C."/>
            <person name="Manuel C.S."/>
            <person name="Stasiewicz M.J."/>
            <person name="Burrell A."/>
            <person name="Roof S."/>
            <person name="Strawn L."/>
            <person name="Fortes E.D."/>
            <person name="Nightingale K.K."/>
            <person name="Kephart D."/>
            <person name="Wiedmann M."/>
        </authorList>
    </citation>
    <scope>NUCLEOTIDE SEQUENCE [LARGE SCALE GENOMIC DNA]</scope>
    <source>
        <strain evidence="1 2">FSL S10-1188</strain>
    </source>
</reference>
<dbReference type="SUPFAM" id="SSF51905">
    <property type="entry name" value="FAD/NAD(P)-binding domain"/>
    <property type="match status" value="1"/>
</dbReference>
<name>W7B1L8_9LIST</name>
<dbReference type="EMBL" id="AOCG01000006">
    <property type="protein sequence ID" value="EUJ19772.1"/>
    <property type="molecule type" value="Genomic_DNA"/>
</dbReference>
<sequence>MAKKVAIIGAGPGGLATAMRLLANGYQVDIFEKK</sequence>
<proteinExistence type="predicted"/>
<dbReference type="Gene3D" id="3.50.50.60">
    <property type="entry name" value="FAD/NAD(P)-binding domain"/>
    <property type="match status" value="1"/>
</dbReference>
<keyword evidence="2" id="KW-1185">Reference proteome</keyword>
<gene>
    <name evidence="1" type="ORF">MAQA_06398</name>
</gene>
<evidence type="ECO:0000313" key="2">
    <source>
        <dbReference type="Proteomes" id="UP000019246"/>
    </source>
</evidence>
<protein>
    <submittedName>
        <fullName evidence="1">Zeta-carotene desaturase</fullName>
    </submittedName>
</protein>
<dbReference type="Proteomes" id="UP000019246">
    <property type="component" value="Unassembled WGS sequence"/>
</dbReference>
<dbReference type="AlphaFoldDB" id="W7B1L8"/>
<dbReference type="InterPro" id="IPR036188">
    <property type="entry name" value="FAD/NAD-bd_sf"/>
</dbReference>